<dbReference type="EMBL" id="JAVMIP010000033">
    <property type="protein sequence ID" value="MDS3862490.1"/>
    <property type="molecule type" value="Genomic_DNA"/>
</dbReference>
<dbReference type="AlphaFoldDB" id="A0AAE4FUH2"/>
<comment type="caution">
    <text evidence="1">The sequence shown here is derived from an EMBL/GenBank/DDBJ whole genome shotgun (WGS) entry which is preliminary data.</text>
</comment>
<organism evidence="1 2">
    <name type="scientific">Pseudocalidococcus azoricus BACA0444</name>
    <dbReference type="NCBI Taxonomy" id="2918990"/>
    <lineage>
        <taxon>Bacteria</taxon>
        <taxon>Bacillati</taxon>
        <taxon>Cyanobacteriota</taxon>
        <taxon>Cyanophyceae</taxon>
        <taxon>Acaryochloridales</taxon>
        <taxon>Thermosynechococcaceae</taxon>
        <taxon>Pseudocalidococcus</taxon>
        <taxon>Pseudocalidococcus azoricus</taxon>
    </lineage>
</organism>
<dbReference type="InterPro" id="IPR022573">
    <property type="entry name" value="DUF2887"/>
</dbReference>
<dbReference type="RefSeq" id="WP_322879695.1">
    <property type="nucleotide sequence ID" value="NZ_JAVMIP010000033.1"/>
</dbReference>
<sequence>MRRDSIFYQLFQQFPTCLFELLPTAPPQAPDYRFESITVKETAFQIDGVFLPPENTTLGIVYFCEVQFQKDEQFYERFFSEIFIYLYRFRHTLANWQAVVIYPNHQTEQSNCTLYESLLNSPQIHRIYLDELAQDETTSLPVQLIQLTVIQPPMAKELAQSIVRRARVEPLPTQQAIQHIPR</sequence>
<keyword evidence="2" id="KW-1185">Reference proteome</keyword>
<name>A0AAE4FUH2_9CYAN</name>
<evidence type="ECO:0000313" key="2">
    <source>
        <dbReference type="Proteomes" id="UP001268256"/>
    </source>
</evidence>
<dbReference type="InterPro" id="IPR010106">
    <property type="entry name" value="RpnA"/>
</dbReference>
<gene>
    <name evidence="1" type="ORF">RIF25_16970</name>
</gene>
<evidence type="ECO:0000313" key="1">
    <source>
        <dbReference type="EMBL" id="MDS3862490.1"/>
    </source>
</evidence>
<dbReference type="Pfam" id="PF11103">
    <property type="entry name" value="DUF2887"/>
    <property type="match status" value="1"/>
</dbReference>
<dbReference type="NCBIfam" id="TIGR01784">
    <property type="entry name" value="T_den_put_tspse"/>
    <property type="match status" value="1"/>
</dbReference>
<reference evidence="2" key="1">
    <citation type="submission" date="2023-07" db="EMBL/GenBank/DDBJ databases">
        <authorList>
            <person name="Luz R."/>
            <person name="Cordeiro R."/>
            <person name="Fonseca A."/>
            <person name="Goncalves V."/>
        </authorList>
    </citation>
    <scope>NUCLEOTIDE SEQUENCE [LARGE SCALE GENOMIC DNA]</scope>
    <source>
        <strain evidence="2">BACA0444</strain>
    </source>
</reference>
<proteinExistence type="predicted"/>
<dbReference type="PANTHER" id="PTHR35586">
    <property type="entry name" value="SLL1691 PROTEIN"/>
    <property type="match status" value="1"/>
</dbReference>
<dbReference type="Proteomes" id="UP001268256">
    <property type="component" value="Unassembled WGS sequence"/>
</dbReference>
<dbReference type="PANTHER" id="PTHR35586:SF2">
    <property type="entry name" value="SLL1542 PROTEIN"/>
    <property type="match status" value="1"/>
</dbReference>
<protein>
    <submittedName>
        <fullName evidence="1">Rpn family recombination-promoting nuclease/putative transposase</fullName>
    </submittedName>
</protein>
<accession>A0AAE4FUH2</accession>